<evidence type="ECO:0000256" key="1">
    <source>
        <dbReference type="ARBA" id="ARBA00009121"/>
    </source>
</evidence>
<evidence type="ECO:0000256" key="9">
    <source>
        <dbReference type="SAM" id="SignalP"/>
    </source>
</evidence>
<dbReference type="InterPro" id="IPR011583">
    <property type="entry name" value="Chitinase_II/V-like_cat"/>
</dbReference>
<evidence type="ECO:0000259" key="10">
    <source>
        <dbReference type="PROSITE" id="PS51910"/>
    </source>
</evidence>
<dbReference type="Gene3D" id="2.60.40.10">
    <property type="entry name" value="Immunoglobulins"/>
    <property type="match status" value="3"/>
</dbReference>
<dbReference type="Pfam" id="PF14600">
    <property type="entry name" value="CBM_5_12_2"/>
    <property type="match status" value="1"/>
</dbReference>
<accession>A0ABW1YTP0</accession>
<evidence type="ECO:0000256" key="7">
    <source>
        <dbReference type="RuleBase" id="RU000489"/>
    </source>
</evidence>
<comment type="similarity">
    <text evidence="1">Belongs to the glycosyl hydrolase 18 family. Chitinase class II subfamily.</text>
</comment>
<dbReference type="CDD" id="cd12204">
    <property type="entry name" value="CBD_like"/>
    <property type="match status" value="1"/>
</dbReference>
<evidence type="ECO:0000313" key="11">
    <source>
        <dbReference type="EMBL" id="MFC6634942.1"/>
    </source>
</evidence>
<gene>
    <name evidence="11" type="ORF">ACFQBM_16760</name>
</gene>
<sequence>MKLRLAVALLSGLAAGQSYAYDCNGLPAYVDGSSYNTGDQVTNNNTAYNCTVGGWCTVGGPYEPGVGWAWTNAWSELGACDEGQDQPPQGSITSPTSGAVFIENDSVIITVDASDDSGVASVEFFVDGSSIGTDNSAPWQSSWTAVAGTPVLSALIRDDANQETLTGDVVITVNTGGPQPPQVSLDSPNDGASYTTGASITLSATASDADGSVTSVEFFVDNSSVGVDTSAPYSYSWTASQGSHTVHAVATDNDDQSTTSNSASISVNDLDNPPSVSLDSPSDGSVYDQGVSVSLSATASDAEGPVGRVDFYVGGQKVGEDSSAPFTFDWTAEAGTHSVYARAFDSAEQFTDSSAVSISVNGDPVTGDHPCRPDGLFTTPGTSPNYCDLYDAAGREKMGADHPRRIIGYFTSWRNGANGQPSYLVKDIPWGKITHINYAFAHVGSDYSVSVGNTSDPANPATGMEWPGVPGAETDGDYGYKGHFNQLSKYKEQYPDVKTLVSVGGWAETGGHFNEHGDRVADGGFYTMTTNADGSINHQGIETFANSAVDFIRTYGFDGVDIDYEYPTSMNDAGNPLDFGVANPLRAYLMDSYVVLMRVLREKLDEAGEQDNTHYMLTIASPSSGYLLRGQETMQITQYLDYVNIMTYDLHGAWNEYVGHNSALFDNGDDPELKAASVYSTSQYGGIGYLNIDWAVKYFRGSMSPGRINIGIPYYTRGWQGVSGGANGLGGSAALPNQSDCPTGTGGAAKCGYGAIGIDNMWHDLDENGQEMGAGSNPMWHAKNLENGILGSYLGDYGLDPAGDPDDALIGSYVRHYDSVSEAPWLWNDTKDVFISTEDEESMDAKVQYVIDQGVGGIMFWELAGDYDWNAAAGEYFMGSTLTSLAYDKFKTSTPYRELRSDRPLPTEAVDIQMLVDGFKLGDQNYPLNPKLYITNNTGSTIPGGTVFEFDMPTSTSDTITDQSGAGLEVIESGANAGGGNVGGADHEFHRVRFTLPGWQNLADGASWDLTLNYYLPVSGPQAYTATINGTTYALAFEHPELPLADLSDGGTGGGGGTSCSSAGVNPGDYPTYPDWPAGDHANGNDRIVHNGSVWQAKWWTNSEPSSSDGSWEFVCTVD</sequence>
<keyword evidence="4" id="KW-0119">Carbohydrate metabolism</keyword>
<evidence type="ECO:0000313" key="12">
    <source>
        <dbReference type="Proteomes" id="UP001596425"/>
    </source>
</evidence>
<keyword evidence="2 7" id="KW-0378">Hydrolase</keyword>
<feature type="chain" id="PRO_5047147214" evidence="9">
    <location>
        <begin position="21"/>
        <end position="1119"/>
    </location>
</feature>
<comment type="caution">
    <text evidence="11">The sequence shown here is derived from an EMBL/GenBank/DDBJ whole genome shotgun (WGS) entry which is preliminary data.</text>
</comment>
<dbReference type="InterPro" id="IPR003610">
    <property type="entry name" value="CBM5/12"/>
</dbReference>
<dbReference type="SUPFAM" id="SSF54556">
    <property type="entry name" value="Chitinase insertion domain"/>
    <property type="match status" value="1"/>
</dbReference>
<protein>
    <submittedName>
        <fullName evidence="11">Chitinase C-terminal domain-containing protein</fullName>
    </submittedName>
</protein>
<dbReference type="PANTHER" id="PTHR11177:SF308">
    <property type="entry name" value="CHITINASE A"/>
    <property type="match status" value="1"/>
</dbReference>
<dbReference type="Pfam" id="PF17957">
    <property type="entry name" value="Big_7"/>
    <property type="match status" value="3"/>
</dbReference>
<dbReference type="PANTHER" id="PTHR11177">
    <property type="entry name" value="CHITINASE"/>
    <property type="match status" value="1"/>
</dbReference>
<dbReference type="InterPro" id="IPR036573">
    <property type="entry name" value="CBM_sf_5/12"/>
</dbReference>
<name>A0ABW1YTP0_9GAMM</name>
<dbReference type="RefSeq" id="WP_193191055.1">
    <property type="nucleotide sequence ID" value="NZ_JACZFR010000016.1"/>
</dbReference>
<keyword evidence="12" id="KW-1185">Reference proteome</keyword>
<dbReference type="SUPFAM" id="SSF51445">
    <property type="entry name" value="(Trans)glycosidases"/>
    <property type="match status" value="1"/>
</dbReference>
<dbReference type="EMBL" id="JBHSVR010000001">
    <property type="protein sequence ID" value="MFC6634942.1"/>
    <property type="molecule type" value="Genomic_DNA"/>
</dbReference>
<dbReference type="InterPro" id="IPR050314">
    <property type="entry name" value="Glycosyl_Hydrlase_18"/>
</dbReference>
<dbReference type="InterPro" id="IPR029070">
    <property type="entry name" value="Chitinase_insertion_sf"/>
</dbReference>
<reference evidence="12" key="1">
    <citation type="journal article" date="2019" name="Int. J. Syst. Evol. Microbiol.">
        <title>The Global Catalogue of Microorganisms (GCM) 10K type strain sequencing project: providing services to taxonomists for standard genome sequencing and annotation.</title>
        <authorList>
            <consortium name="The Broad Institute Genomics Platform"/>
            <consortium name="The Broad Institute Genome Sequencing Center for Infectious Disease"/>
            <person name="Wu L."/>
            <person name="Ma J."/>
        </authorList>
    </citation>
    <scope>NUCLEOTIDE SEQUENCE [LARGE SCALE GENOMIC DNA]</scope>
    <source>
        <strain evidence="12">CGMCC 1.13718</strain>
    </source>
</reference>
<dbReference type="SMART" id="SM00495">
    <property type="entry name" value="ChtBD3"/>
    <property type="match status" value="2"/>
</dbReference>
<evidence type="ECO:0000256" key="6">
    <source>
        <dbReference type="ARBA" id="ARBA00023326"/>
    </source>
</evidence>
<evidence type="ECO:0000256" key="3">
    <source>
        <dbReference type="ARBA" id="ARBA00023024"/>
    </source>
</evidence>
<dbReference type="InterPro" id="IPR032798">
    <property type="entry name" value="CBM_5_12_2"/>
</dbReference>
<evidence type="ECO:0000256" key="4">
    <source>
        <dbReference type="ARBA" id="ARBA00023277"/>
    </source>
</evidence>
<dbReference type="InterPro" id="IPR013783">
    <property type="entry name" value="Ig-like_fold"/>
</dbReference>
<proteinExistence type="inferred from homology"/>
<dbReference type="InterPro" id="IPR017853">
    <property type="entry name" value="GH"/>
</dbReference>
<dbReference type="SUPFAM" id="SSF51055">
    <property type="entry name" value="Carbohydrate binding domain"/>
    <property type="match status" value="1"/>
</dbReference>
<dbReference type="Pfam" id="PF06483">
    <property type="entry name" value="ChiC"/>
    <property type="match status" value="1"/>
</dbReference>
<organism evidence="11 12">
    <name type="scientific">Microbulbifer taiwanensis</name>
    <dbReference type="NCBI Taxonomy" id="986746"/>
    <lineage>
        <taxon>Bacteria</taxon>
        <taxon>Pseudomonadati</taxon>
        <taxon>Pseudomonadota</taxon>
        <taxon>Gammaproteobacteria</taxon>
        <taxon>Cellvibrionales</taxon>
        <taxon>Microbulbiferaceae</taxon>
        <taxon>Microbulbifer</taxon>
    </lineage>
</organism>
<dbReference type="InterPro" id="IPR001579">
    <property type="entry name" value="Glyco_hydro_18_chit_AS"/>
</dbReference>
<feature type="signal peptide" evidence="9">
    <location>
        <begin position="1"/>
        <end position="20"/>
    </location>
</feature>
<dbReference type="Gene3D" id="3.20.20.80">
    <property type="entry name" value="Glycosidases"/>
    <property type="match status" value="1"/>
</dbReference>
<dbReference type="Gene3D" id="2.10.10.20">
    <property type="entry name" value="Carbohydrate-binding module superfamily 5/12"/>
    <property type="match status" value="1"/>
</dbReference>
<keyword evidence="9" id="KW-0732">Signal</keyword>
<dbReference type="SMART" id="SM00636">
    <property type="entry name" value="Glyco_18"/>
    <property type="match status" value="1"/>
</dbReference>
<dbReference type="InterPro" id="IPR009470">
    <property type="entry name" value="Chi_C"/>
</dbReference>
<keyword evidence="6" id="KW-0624">Polysaccharide degradation</keyword>
<feature type="region of interest" description="Disordered" evidence="8">
    <location>
        <begin position="252"/>
        <end position="287"/>
    </location>
</feature>
<dbReference type="Proteomes" id="UP001596425">
    <property type="component" value="Unassembled WGS sequence"/>
</dbReference>
<dbReference type="Pfam" id="PF00704">
    <property type="entry name" value="Glyco_hydro_18"/>
    <property type="match status" value="1"/>
</dbReference>
<dbReference type="InterPro" id="IPR001223">
    <property type="entry name" value="Glyco_hydro18_cat"/>
</dbReference>
<evidence type="ECO:0000256" key="2">
    <source>
        <dbReference type="ARBA" id="ARBA00022801"/>
    </source>
</evidence>
<dbReference type="PROSITE" id="PS01095">
    <property type="entry name" value="GH18_1"/>
    <property type="match status" value="1"/>
</dbReference>
<evidence type="ECO:0000256" key="5">
    <source>
        <dbReference type="ARBA" id="ARBA00023295"/>
    </source>
</evidence>
<dbReference type="PROSITE" id="PS51910">
    <property type="entry name" value="GH18_2"/>
    <property type="match status" value="1"/>
</dbReference>
<feature type="compositionally biased region" description="Polar residues" evidence="8">
    <location>
        <begin position="256"/>
        <end position="283"/>
    </location>
</feature>
<keyword evidence="5 7" id="KW-0326">Glycosidase</keyword>
<feature type="domain" description="GH18" evidence="10">
    <location>
        <begin position="404"/>
        <end position="880"/>
    </location>
</feature>
<keyword evidence="3" id="KW-0146">Chitin degradation</keyword>
<dbReference type="Gene3D" id="3.10.50.10">
    <property type="match status" value="1"/>
</dbReference>
<evidence type="ECO:0000256" key="8">
    <source>
        <dbReference type="SAM" id="MobiDB-lite"/>
    </source>
</evidence>
<dbReference type="CDD" id="cd06548">
    <property type="entry name" value="GH18_chitinase"/>
    <property type="match status" value="1"/>
</dbReference>